<dbReference type="InterPro" id="IPR007863">
    <property type="entry name" value="Peptidase_M16_C"/>
</dbReference>
<dbReference type="FunFam" id="3.30.830.10:FF:000015">
    <property type="entry name" value="Putative zinc metalloprotease"/>
    <property type="match status" value="1"/>
</dbReference>
<name>A0A8S2HES0_9BILA</name>
<feature type="domain" description="Peptidase M16 N-terminal" evidence="1">
    <location>
        <begin position="58"/>
        <end position="181"/>
    </location>
</feature>
<dbReference type="Pfam" id="PF05193">
    <property type="entry name" value="Peptidase_M16_C"/>
    <property type="match status" value="1"/>
</dbReference>
<reference evidence="4" key="1">
    <citation type="submission" date="2021-02" db="EMBL/GenBank/DDBJ databases">
        <authorList>
            <person name="Nowell W R."/>
        </authorList>
    </citation>
    <scope>NUCLEOTIDE SEQUENCE</scope>
</reference>
<dbReference type="InterPro" id="IPR011765">
    <property type="entry name" value="Pept_M16_N"/>
</dbReference>
<gene>
    <name evidence="3" type="ORF">OVA965_LOCUS7251</name>
    <name evidence="4" type="ORF">TMI583_LOCUS7247</name>
</gene>
<dbReference type="PANTHER" id="PTHR43016:SF16">
    <property type="entry name" value="METALLOPROTEASE, PUTATIVE (AFU_ORTHOLOGUE AFUA_4G07610)-RELATED"/>
    <property type="match status" value="1"/>
</dbReference>
<comment type="caution">
    <text evidence="4">The sequence shown here is derived from an EMBL/GenBank/DDBJ whole genome shotgun (WGS) entry which is preliminary data.</text>
</comment>
<proteinExistence type="predicted"/>
<dbReference type="AlphaFoldDB" id="A0A8S2HES0"/>
<evidence type="ECO:0000313" key="4">
    <source>
        <dbReference type="EMBL" id="CAF3638343.1"/>
    </source>
</evidence>
<sequence length="264" mass="30831">MVSSFARYNFDFIQSYCEPSFSIEKFQSKKSKIKLYCIRLPELPTIKVELCVQTKPYDDTGVAHTLEHLIFMGSKNYPQQGILDYISSYLYCTGTNASTYRDMTSYELSTIDKYSILKLLPIYLDHIFNPLLTNDCYLTEIHHINNEGHDSGVVYSEMQSCEQQADEILEQKLMSELWSKTSHYHYNYGGKLESIRTSLSLDKIKSFHKMFYTPKNVAIIVSGNIEPDDIMNVIYEFEQQNEKRITINSTIHTSNNMQHKRKKR</sequence>
<evidence type="ECO:0000313" key="3">
    <source>
        <dbReference type="EMBL" id="CAF0853161.1"/>
    </source>
</evidence>
<protein>
    <submittedName>
        <fullName evidence="4">Uncharacterized protein</fullName>
    </submittedName>
</protein>
<dbReference type="EMBL" id="CAJOBA010002284">
    <property type="protein sequence ID" value="CAF3638343.1"/>
    <property type="molecule type" value="Genomic_DNA"/>
</dbReference>
<organism evidence="4 5">
    <name type="scientific">Didymodactylos carnosus</name>
    <dbReference type="NCBI Taxonomy" id="1234261"/>
    <lineage>
        <taxon>Eukaryota</taxon>
        <taxon>Metazoa</taxon>
        <taxon>Spiralia</taxon>
        <taxon>Gnathifera</taxon>
        <taxon>Rotifera</taxon>
        <taxon>Eurotatoria</taxon>
        <taxon>Bdelloidea</taxon>
        <taxon>Philodinida</taxon>
        <taxon>Philodinidae</taxon>
        <taxon>Didymodactylos</taxon>
    </lineage>
</organism>
<dbReference type="GO" id="GO:0046872">
    <property type="term" value="F:metal ion binding"/>
    <property type="evidence" value="ECO:0007669"/>
    <property type="project" value="InterPro"/>
</dbReference>
<dbReference type="InterPro" id="IPR011249">
    <property type="entry name" value="Metalloenz_LuxS/M16"/>
</dbReference>
<dbReference type="EMBL" id="CAJNOK010002284">
    <property type="protein sequence ID" value="CAF0853161.1"/>
    <property type="molecule type" value="Genomic_DNA"/>
</dbReference>
<evidence type="ECO:0000313" key="5">
    <source>
        <dbReference type="Proteomes" id="UP000682733"/>
    </source>
</evidence>
<dbReference type="SUPFAM" id="SSF63411">
    <property type="entry name" value="LuxS/MPP-like metallohydrolase"/>
    <property type="match status" value="1"/>
</dbReference>
<dbReference type="PANTHER" id="PTHR43016">
    <property type="entry name" value="PRESEQUENCE PROTEASE"/>
    <property type="match status" value="1"/>
</dbReference>
<dbReference type="Gene3D" id="3.30.830.10">
    <property type="entry name" value="Metalloenzyme, LuxS/M16 peptidase-like"/>
    <property type="match status" value="1"/>
</dbReference>
<dbReference type="Proteomes" id="UP000682733">
    <property type="component" value="Unassembled WGS sequence"/>
</dbReference>
<evidence type="ECO:0000259" key="2">
    <source>
        <dbReference type="Pfam" id="PF05193"/>
    </source>
</evidence>
<accession>A0A8S2HES0</accession>
<evidence type="ECO:0000259" key="1">
    <source>
        <dbReference type="Pfam" id="PF00675"/>
    </source>
</evidence>
<feature type="domain" description="Peptidase M16 C-terminal" evidence="2">
    <location>
        <begin position="198"/>
        <end position="239"/>
    </location>
</feature>
<dbReference type="Pfam" id="PF00675">
    <property type="entry name" value="Peptidase_M16"/>
    <property type="match status" value="1"/>
</dbReference>
<dbReference type="Proteomes" id="UP000677228">
    <property type="component" value="Unassembled WGS sequence"/>
</dbReference>